<proteinExistence type="predicted"/>
<evidence type="ECO:0000256" key="1">
    <source>
        <dbReference type="SAM" id="MobiDB-lite"/>
    </source>
</evidence>
<evidence type="ECO:0000313" key="2">
    <source>
        <dbReference type="EMBL" id="QGA67322.1"/>
    </source>
</evidence>
<dbReference type="EMBL" id="MK809398">
    <property type="protein sequence ID" value="QGA67322.1"/>
    <property type="molecule type" value="Genomic_RNA"/>
</dbReference>
<reference evidence="2" key="1">
    <citation type="submission" date="2019-04" db="EMBL/GenBank/DDBJ databases">
        <title>Molecular characterization of novel dsRNA elements in the hypovirulent strain of Rhizoctonia solani, the causal agent of tobacco target spot.</title>
        <authorList>
            <person name="Zhong J."/>
            <person name="Chen Y."/>
            <person name="Li C.X."/>
        </authorList>
    </citation>
    <scope>NUCLEOTIDE SEQUENCE</scope>
    <source>
        <strain evidence="2">YNBB-111-1</strain>
    </source>
</reference>
<feature type="compositionally biased region" description="Low complexity" evidence="1">
    <location>
        <begin position="240"/>
        <end position="257"/>
    </location>
</feature>
<sequence length="613" mass="70937">MSLQNNTADATYHYFDSLSKEVISQLSRYYTARPRPPPTTILHTLKICLESELYLPRSGALFPRRDLRIQFLTNPNLVFNSNEFTENRRMLRRFCDHEISLRYLNAVRFHFEHCQSAQHAHEFTPCAHIYAALISIAQNPKVLRLPYRSNIEMVYMNCASAFATCIATTPHLRPHYFINSGESSLVALLPAVASNTLVDLLAPVTGTRNLRSNTFQVFFGQEENDTDQLPSIPDAPGPSPTQTSPASQPAPAESPSTLHTQRETPGHHPPRVRLLSIPSADQIIVQYPEHLDNEVPIGGNIHDCIINGFNALECSKLLKEARLATASGNPVRKFITRLVEEFNLLHNQTHIFDTNPGHIDIDTARRLVHRLIAIRDTPKPSRRHPERRINIEETRLREWQPLIWATYQYYITESRFEDVPHLRRITCSVLPSHLVTHLFYESFCILAHLAEYIHRDQPTLYPDIIRTESDLSTTSFMEVFPKTNLTSFRLLNYYQEFDPEDFPNPHPSMTVMREIATAHQDNACNWFTIPVRHLGVYVNGRLLRSLKSTFESDYRREIVTVTSLHNEEKTILRRLRFPRHFWSTSVQPREYDSDYSDEIAMDLYDYDTLEQNF</sequence>
<organism evidence="2">
    <name type="scientific">Rhizoctonia solani partitivirus 6</name>
    <dbReference type="NCBI Taxonomy" id="2600109"/>
    <lineage>
        <taxon>Viruses</taxon>
        <taxon>Riboviria</taxon>
        <taxon>Orthornavirae</taxon>
        <taxon>Pisuviricota</taxon>
        <taxon>Duplopiviricetes</taxon>
        <taxon>Durnavirales</taxon>
        <taxon>Partitiviridae</taxon>
    </lineage>
</organism>
<name>A0A5Q0TKA0_9VIRU</name>
<feature type="region of interest" description="Disordered" evidence="1">
    <location>
        <begin position="226"/>
        <end position="273"/>
    </location>
</feature>
<accession>A0A5Q0TKA0</accession>
<protein>
    <submittedName>
        <fullName evidence="2">Uncharacterized protein</fullName>
    </submittedName>
</protein>